<dbReference type="PANTHER" id="PTHR46112">
    <property type="entry name" value="AMINOPEPTIDASE"/>
    <property type="match status" value="1"/>
</dbReference>
<dbReference type="InterPro" id="IPR000994">
    <property type="entry name" value="Pept_M24"/>
</dbReference>
<feature type="domain" description="Creatinase N-terminal" evidence="2">
    <location>
        <begin position="6"/>
        <end position="104"/>
    </location>
</feature>
<dbReference type="SUPFAM" id="SSF55920">
    <property type="entry name" value="Creatinase/aminopeptidase"/>
    <property type="match status" value="1"/>
</dbReference>
<dbReference type="Pfam" id="PF01321">
    <property type="entry name" value="Creatinase_N"/>
    <property type="match status" value="1"/>
</dbReference>
<dbReference type="Gene3D" id="3.90.230.10">
    <property type="entry name" value="Creatinase/methionine aminopeptidase superfamily"/>
    <property type="match status" value="1"/>
</dbReference>
<proteinExistence type="predicted"/>
<sequence>MTEAKRAALRALLERHGLDALVLSDAANVGWWLDGVRTHVAQLADGGEAIVVVRRDGEELRTSESEAPRLREEAFAHAPHITVLGWWESLMPSFDAEERVGSDRPDAVAAAQPAHGAVADLSADLATLRAPLSDAEQDRLRALGGDAATALTAALERARDDETEHALAGRTTGLLLERAIEPLCLLVASGERLPRFRHPIPTAAPLGERALVVVCGRRDGLVVSLSRIRAFARPAPRQQDAYRALLEVEAALLAGTRAGARLGDVAQAGRDAYGANGLPADEWRRHHQGGPCGYTLRDKLATPADDDVIAAGQAFAWNPTGGGWKVEDTVVARTAASPEVMTADPAWPTVEVGGLERPDVLVV</sequence>
<dbReference type="CDD" id="cd01066">
    <property type="entry name" value="APP_MetAP"/>
    <property type="match status" value="1"/>
</dbReference>
<evidence type="ECO:0000313" key="4">
    <source>
        <dbReference type="Proteomes" id="UP001284601"/>
    </source>
</evidence>
<accession>A0ABU4HQ51</accession>
<evidence type="ECO:0000259" key="1">
    <source>
        <dbReference type="Pfam" id="PF00557"/>
    </source>
</evidence>
<reference evidence="4" key="1">
    <citation type="submission" date="2023-07" db="EMBL/GenBank/DDBJ databases">
        <title>Conexibacter stalactiti sp. nov., isolated from stalactites in a lava cave and emended description of the genus Conexibacter.</title>
        <authorList>
            <person name="Lee S.D."/>
        </authorList>
    </citation>
    <scope>NUCLEOTIDE SEQUENCE [LARGE SCALE GENOMIC DNA]</scope>
    <source>
        <strain evidence="4">KCTC 39840</strain>
    </source>
</reference>
<comment type="caution">
    <text evidence="3">The sequence shown here is derived from an EMBL/GenBank/DDBJ whole genome shotgun (WGS) entry which is preliminary data.</text>
</comment>
<evidence type="ECO:0000259" key="2">
    <source>
        <dbReference type="Pfam" id="PF01321"/>
    </source>
</evidence>
<dbReference type="SUPFAM" id="SSF53092">
    <property type="entry name" value="Creatinase/prolidase N-terminal domain"/>
    <property type="match status" value="1"/>
</dbReference>
<gene>
    <name evidence="3" type="ORF">R7226_13765</name>
</gene>
<dbReference type="InterPro" id="IPR050659">
    <property type="entry name" value="Peptidase_M24B"/>
</dbReference>
<dbReference type="PANTHER" id="PTHR46112:SF2">
    <property type="entry name" value="XAA-PRO AMINOPEPTIDASE P-RELATED"/>
    <property type="match status" value="1"/>
</dbReference>
<protein>
    <submittedName>
        <fullName evidence="3">M24 family metallopeptidase</fullName>
    </submittedName>
</protein>
<dbReference type="Proteomes" id="UP001284601">
    <property type="component" value="Unassembled WGS sequence"/>
</dbReference>
<keyword evidence="4" id="KW-1185">Reference proteome</keyword>
<reference evidence="3 4" key="2">
    <citation type="submission" date="2023-10" db="EMBL/GenBank/DDBJ databases">
        <authorList>
            <person name="Han X.F."/>
        </authorList>
    </citation>
    <scope>NUCLEOTIDE SEQUENCE [LARGE SCALE GENOMIC DNA]</scope>
    <source>
        <strain evidence="3 4">KCTC 39840</strain>
    </source>
</reference>
<dbReference type="RefSeq" id="WP_318597745.1">
    <property type="nucleotide sequence ID" value="NZ_JAWSTH010000032.1"/>
</dbReference>
<organism evidence="3 4">
    <name type="scientific">Conexibacter stalactiti</name>
    <dbReference type="NCBI Taxonomy" id="1940611"/>
    <lineage>
        <taxon>Bacteria</taxon>
        <taxon>Bacillati</taxon>
        <taxon>Actinomycetota</taxon>
        <taxon>Thermoleophilia</taxon>
        <taxon>Solirubrobacterales</taxon>
        <taxon>Conexibacteraceae</taxon>
        <taxon>Conexibacter</taxon>
    </lineage>
</organism>
<dbReference type="EMBL" id="JAWSTH010000032">
    <property type="protein sequence ID" value="MDW5595411.1"/>
    <property type="molecule type" value="Genomic_DNA"/>
</dbReference>
<dbReference type="InterPro" id="IPR036005">
    <property type="entry name" value="Creatinase/aminopeptidase-like"/>
</dbReference>
<dbReference type="Pfam" id="PF00557">
    <property type="entry name" value="Peptidase_M24"/>
    <property type="match status" value="1"/>
</dbReference>
<dbReference type="Gene3D" id="3.40.350.10">
    <property type="entry name" value="Creatinase/prolidase N-terminal domain"/>
    <property type="match status" value="1"/>
</dbReference>
<dbReference type="InterPro" id="IPR029149">
    <property type="entry name" value="Creatin/AminoP/Spt16_N"/>
</dbReference>
<dbReference type="InterPro" id="IPR000587">
    <property type="entry name" value="Creatinase_N"/>
</dbReference>
<feature type="domain" description="Peptidase M24" evidence="1">
    <location>
        <begin position="143"/>
        <end position="331"/>
    </location>
</feature>
<evidence type="ECO:0000313" key="3">
    <source>
        <dbReference type="EMBL" id="MDW5595411.1"/>
    </source>
</evidence>
<name>A0ABU4HQ51_9ACTN</name>